<dbReference type="eggNOG" id="COG1595">
    <property type="taxonomic scope" value="Bacteria"/>
</dbReference>
<keyword evidence="8" id="KW-1185">Reference proteome</keyword>
<feature type="domain" description="RNA polymerase sigma-70 region 2" evidence="5">
    <location>
        <begin position="69"/>
        <end position="134"/>
    </location>
</feature>
<dbReference type="HOGENOM" id="CLU_107136_1_1_9"/>
<dbReference type="EMBL" id="AEEH01000011">
    <property type="protein sequence ID" value="EFM26276.1"/>
    <property type="molecule type" value="Genomic_DNA"/>
</dbReference>
<dbReference type="Proteomes" id="UP000003280">
    <property type="component" value="Unassembled WGS sequence"/>
</dbReference>
<dbReference type="CDD" id="cd06171">
    <property type="entry name" value="Sigma70_r4"/>
    <property type="match status" value="1"/>
</dbReference>
<dbReference type="Gene3D" id="1.10.10.10">
    <property type="entry name" value="Winged helix-like DNA-binding domain superfamily/Winged helix DNA-binding domain"/>
    <property type="match status" value="1"/>
</dbReference>
<evidence type="ECO:0000313" key="7">
    <source>
        <dbReference type="EMBL" id="EFM26276.1"/>
    </source>
</evidence>
<comment type="caution">
    <text evidence="7">The sequence shown here is derived from an EMBL/GenBank/DDBJ whole genome shotgun (WGS) entry which is preliminary data.</text>
</comment>
<dbReference type="SUPFAM" id="SSF88946">
    <property type="entry name" value="Sigma2 domain of RNA polymerase sigma factors"/>
    <property type="match status" value="1"/>
</dbReference>
<dbReference type="Pfam" id="PF04542">
    <property type="entry name" value="Sigma70_r2"/>
    <property type="match status" value="1"/>
</dbReference>
<dbReference type="GO" id="GO:0016987">
    <property type="term" value="F:sigma factor activity"/>
    <property type="evidence" value="ECO:0007669"/>
    <property type="project" value="UniProtKB-KW"/>
</dbReference>
<dbReference type="InterPro" id="IPR013324">
    <property type="entry name" value="RNA_pol_sigma_r3/r4-like"/>
</dbReference>
<accession>E0NIU6</accession>
<dbReference type="NCBIfam" id="TIGR02937">
    <property type="entry name" value="sigma70-ECF"/>
    <property type="match status" value="1"/>
</dbReference>
<gene>
    <name evidence="7" type="primary">sigF</name>
    <name evidence="7" type="ORF">HMPREF9225_0085</name>
</gene>
<keyword evidence="4" id="KW-0804">Transcription</keyword>
<dbReference type="InterPro" id="IPR007627">
    <property type="entry name" value="RNA_pol_sigma70_r2"/>
</dbReference>
<evidence type="ECO:0000256" key="4">
    <source>
        <dbReference type="ARBA" id="ARBA00023163"/>
    </source>
</evidence>
<dbReference type="AlphaFoldDB" id="E0NIU6"/>
<evidence type="ECO:0000256" key="1">
    <source>
        <dbReference type="ARBA" id="ARBA00023015"/>
    </source>
</evidence>
<dbReference type="SUPFAM" id="SSF88659">
    <property type="entry name" value="Sigma3 and sigma4 domains of RNA polymerase sigma factors"/>
    <property type="match status" value="1"/>
</dbReference>
<protein>
    <submittedName>
        <fullName evidence="7">Sigma-70 region 2</fullName>
    </submittedName>
</protein>
<dbReference type="InterPro" id="IPR036388">
    <property type="entry name" value="WH-like_DNA-bd_sf"/>
</dbReference>
<evidence type="ECO:0000259" key="5">
    <source>
        <dbReference type="Pfam" id="PF04542"/>
    </source>
</evidence>
<reference evidence="7 8" key="1">
    <citation type="submission" date="2010-07" db="EMBL/GenBank/DDBJ databases">
        <authorList>
            <person name="Muzny D."/>
            <person name="Qin X."/>
            <person name="Deng J."/>
            <person name="Jiang H."/>
            <person name="Liu Y."/>
            <person name="Qu J."/>
            <person name="Song X.-Z."/>
            <person name="Zhang L."/>
            <person name="Thornton R."/>
            <person name="Coyle M."/>
            <person name="Francisco L."/>
            <person name="Jackson L."/>
            <person name="Javaid M."/>
            <person name="Korchina V."/>
            <person name="Kovar C."/>
            <person name="Mata R."/>
            <person name="Mathew T."/>
            <person name="Ngo R."/>
            <person name="Nguyen L."/>
            <person name="Nguyen N."/>
            <person name="Okwuonu G."/>
            <person name="Ongeri F."/>
            <person name="Pham C."/>
            <person name="Simmons D."/>
            <person name="Wilczek-Boney K."/>
            <person name="Hale W."/>
            <person name="Jakkamsetti A."/>
            <person name="Pham P."/>
            <person name="Ruth R."/>
            <person name="San Lucas F."/>
            <person name="Warren J."/>
            <person name="Zhang J."/>
            <person name="Zhao Z."/>
            <person name="Zhou C."/>
            <person name="Zhu D."/>
            <person name="Lee S."/>
            <person name="Bess C."/>
            <person name="Blankenburg K."/>
            <person name="Forbes L."/>
            <person name="Fu Q."/>
            <person name="Gubbala S."/>
            <person name="Hirani K."/>
            <person name="Jayaseelan J.C."/>
            <person name="Lara F."/>
            <person name="Munidasa M."/>
            <person name="Palculict T."/>
            <person name="Patil S."/>
            <person name="Pu L.-L."/>
            <person name="Saada N."/>
            <person name="Tang L."/>
            <person name="Weissenberger G."/>
            <person name="Zhu Y."/>
            <person name="Hemphill L."/>
            <person name="Shang Y."/>
            <person name="Youmans B."/>
            <person name="Ayvaz T."/>
            <person name="Ross M."/>
            <person name="Santibanez J."/>
            <person name="Aqrawi P."/>
            <person name="Gross S."/>
            <person name="Joshi V."/>
            <person name="Fowler G."/>
            <person name="Nazareth L."/>
            <person name="Reid J."/>
            <person name="Worley K."/>
            <person name="Petrosino J."/>
            <person name="Highlander S."/>
            <person name="Gibbs R."/>
        </authorList>
    </citation>
    <scope>NUCLEOTIDE SEQUENCE [LARGE SCALE GENOMIC DNA]</scope>
    <source>
        <strain evidence="7 8">ATCC BAA-1640</strain>
    </source>
</reference>
<evidence type="ECO:0000256" key="3">
    <source>
        <dbReference type="ARBA" id="ARBA00023125"/>
    </source>
</evidence>
<organism evidence="7 8">
    <name type="scientific">Peptoniphilus duerdenii ATCC BAA-1640</name>
    <dbReference type="NCBI Taxonomy" id="862517"/>
    <lineage>
        <taxon>Bacteria</taxon>
        <taxon>Bacillati</taxon>
        <taxon>Bacillota</taxon>
        <taxon>Tissierellia</taxon>
        <taxon>Tissierellales</taxon>
        <taxon>Peptoniphilaceae</taxon>
        <taxon>Peptoniphilus</taxon>
    </lineage>
</organism>
<dbReference type="Gene3D" id="1.10.1740.10">
    <property type="match status" value="1"/>
</dbReference>
<proteinExistence type="predicted"/>
<evidence type="ECO:0000313" key="8">
    <source>
        <dbReference type="Proteomes" id="UP000003280"/>
    </source>
</evidence>
<name>E0NIU6_9FIRM</name>
<dbReference type="InterPro" id="IPR007630">
    <property type="entry name" value="RNA_pol_sigma70_r4"/>
</dbReference>
<dbReference type="OrthoDB" id="1707347at2"/>
<dbReference type="GO" id="GO:0006352">
    <property type="term" value="P:DNA-templated transcription initiation"/>
    <property type="evidence" value="ECO:0007669"/>
    <property type="project" value="InterPro"/>
</dbReference>
<evidence type="ECO:0000256" key="2">
    <source>
        <dbReference type="ARBA" id="ARBA00023082"/>
    </source>
</evidence>
<dbReference type="STRING" id="862517.HMPREF9225_0085"/>
<keyword evidence="1" id="KW-0805">Transcription regulation</keyword>
<dbReference type="GO" id="GO:0003677">
    <property type="term" value="F:DNA binding"/>
    <property type="evidence" value="ECO:0007669"/>
    <property type="project" value="UniProtKB-KW"/>
</dbReference>
<dbReference type="InterPro" id="IPR013325">
    <property type="entry name" value="RNA_pol_sigma_r2"/>
</dbReference>
<evidence type="ECO:0000259" key="6">
    <source>
        <dbReference type="Pfam" id="PF04545"/>
    </source>
</evidence>
<keyword evidence="3" id="KW-0238">DNA-binding</keyword>
<dbReference type="Pfam" id="PF04545">
    <property type="entry name" value="Sigma70_r4"/>
    <property type="match status" value="1"/>
</dbReference>
<keyword evidence="2" id="KW-0731">Sigma factor</keyword>
<dbReference type="InterPro" id="IPR014284">
    <property type="entry name" value="RNA_pol_sigma-70_dom"/>
</dbReference>
<dbReference type="PANTHER" id="PTHR30385">
    <property type="entry name" value="SIGMA FACTOR F FLAGELLAR"/>
    <property type="match status" value="1"/>
</dbReference>
<feature type="domain" description="RNA polymerase sigma-70 region 4" evidence="6">
    <location>
        <begin position="171"/>
        <end position="220"/>
    </location>
</feature>
<sequence length="225" mass="26044">MFFLRFYLLRTKYFIWKGVIMITNFKSSVDVHSLNDNNSGVATDSISKDRIAGLISMYPHISRDDLGEIIEAYRPLIISSIKRFCPISKEFSDLFNDGVVYLIESLSNFDPSRGFTFGAYIKSGLRIYYLDTLRYLMRYADSPDVEDYMAASDSLEDDFFKDKDYASLYNAIGSLKSREREVIFLNFYKGFSLLEIARELGISLRTVNRVKQVALDKMKEFLKEA</sequence>